<keyword evidence="2" id="KW-0677">Repeat</keyword>
<dbReference type="Pfam" id="PF00400">
    <property type="entry name" value="WD40"/>
    <property type="match status" value="3"/>
</dbReference>
<dbReference type="InterPro" id="IPR036322">
    <property type="entry name" value="WD40_repeat_dom_sf"/>
</dbReference>
<dbReference type="SMART" id="SM00320">
    <property type="entry name" value="WD40"/>
    <property type="match status" value="4"/>
</dbReference>
<protein>
    <submittedName>
        <fullName evidence="6">Putative WD repeat-containing protein</fullName>
    </submittedName>
</protein>
<feature type="chain" id="PRO_5012300214" evidence="5">
    <location>
        <begin position="21"/>
        <end position="474"/>
    </location>
</feature>
<dbReference type="PROSITE" id="PS50294">
    <property type="entry name" value="WD_REPEATS_REGION"/>
    <property type="match status" value="1"/>
</dbReference>
<dbReference type="Gene3D" id="2.130.10.10">
    <property type="entry name" value="YVTN repeat-like/Quinoprotein amine dehydrogenase"/>
    <property type="match status" value="1"/>
</dbReference>
<feature type="repeat" description="WD" evidence="3">
    <location>
        <begin position="119"/>
        <end position="145"/>
    </location>
</feature>
<feature type="repeat" description="WD" evidence="3">
    <location>
        <begin position="258"/>
        <end position="294"/>
    </location>
</feature>
<evidence type="ECO:0000256" key="4">
    <source>
        <dbReference type="SAM" id="MobiDB-lite"/>
    </source>
</evidence>
<feature type="compositionally biased region" description="Polar residues" evidence="4">
    <location>
        <begin position="302"/>
        <end position="330"/>
    </location>
</feature>
<dbReference type="InterPro" id="IPR045159">
    <property type="entry name" value="DCAF7-like"/>
</dbReference>
<evidence type="ECO:0000313" key="6">
    <source>
        <dbReference type="EMBL" id="OMJ13993.1"/>
    </source>
</evidence>
<dbReference type="PROSITE" id="PS00678">
    <property type="entry name" value="WD_REPEATS_1"/>
    <property type="match status" value="1"/>
</dbReference>
<comment type="caution">
    <text evidence="6">The sequence shown here is derived from an EMBL/GenBank/DDBJ whole genome shotgun (WGS) entry which is preliminary data.</text>
</comment>
<dbReference type="PANTHER" id="PTHR19919">
    <property type="entry name" value="WD REPEAT CONTAINING PROTEIN"/>
    <property type="match status" value="1"/>
</dbReference>
<gene>
    <name evidence="6" type="ORF">AYI69_g8773</name>
</gene>
<organism evidence="6 7">
    <name type="scientific">Smittium culicis</name>
    <dbReference type="NCBI Taxonomy" id="133412"/>
    <lineage>
        <taxon>Eukaryota</taxon>
        <taxon>Fungi</taxon>
        <taxon>Fungi incertae sedis</taxon>
        <taxon>Zoopagomycota</taxon>
        <taxon>Kickxellomycotina</taxon>
        <taxon>Harpellomycetes</taxon>
        <taxon>Harpellales</taxon>
        <taxon>Legeriomycetaceae</taxon>
        <taxon>Smittium</taxon>
    </lineage>
</organism>
<dbReference type="InterPro" id="IPR019775">
    <property type="entry name" value="WD40_repeat_CS"/>
</dbReference>
<feature type="signal peptide" evidence="5">
    <location>
        <begin position="1"/>
        <end position="20"/>
    </location>
</feature>
<evidence type="ECO:0000256" key="5">
    <source>
        <dbReference type="SAM" id="SignalP"/>
    </source>
</evidence>
<feature type="repeat" description="WD" evidence="3">
    <location>
        <begin position="146"/>
        <end position="188"/>
    </location>
</feature>
<dbReference type="EMBL" id="LSSM01004831">
    <property type="protein sequence ID" value="OMJ13993.1"/>
    <property type="molecule type" value="Genomic_DNA"/>
</dbReference>
<evidence type="ECO:0000256" key="3">
    <source>
        <dbReference type="PROSITE-ProRule" id="PRU00221"/>
    </source>
</evidence>
<evidence type="ECO:0000313" key="7">
    <source>
        <dbReference type="Proteomes" id="UP000187429"/>
    </source>
</evidence>
<dbReference type="AlphaFoldDB" id="A0A1R1XHC6"/>
<dbReference type="InterPro" id="IPR015943">
    <property type="entry name" value="WD40/YVTN_repeat-like_dom_sf"/>
</dbReference>
<keyword evidence="7" id="KW-1185">Reference proteome</keyword>
<proteinExistence type="predicted"/>
<name>A0A1R1XHC6_9FUNG</name>
<dbReference type="InterPro" id="IPR001680">
    <property type="entry name" value="WD40_rpt"/>
</dbReference>
<dbReference type="Proteomes" id="UP000187429">
    <property type="component" value="Unassembled WGS sequence"/>
</dbReference>
<evidence type="ECO:0000256" key="1">
    <source>
        <dbReference type="ARBA" id="ARBA00022574"/>
    </source>
</evidence>
<dbReference type="OrthoDB" id="1284551at2759"/>
<evidence type="ECO:0000256" key="2">
    <source>
        <dbReference type="ARBA" id="ARBA00022737"/>
    </source>
</evidence>
<dbReference type="PROSITE" id="PS50082">
    <property type="entry name" value="WD_REPEATS_2"/>
    <property type="match status" value="3"/>
</dbReference>
<dbReference type="SUPFAM" id="SSF50978">
    <property type="entry name" value="WD40 repeat-like"/>
    <property type="match status" value="1"/>
</dbReference>
<accession>A0A1R1XHC6</accession>
<reference evidence="7" key="1">
    <citation type="submission" date="2017-01" db="EMBL/GenBank/DDBJ databases">
        <authorList>
            <person name="Wang Y."/>
            <person name="White M."/>
            <person name="Kvist S."/>
            <person name="Moncalvo J.-M."/>
        </authorList>
    </citation>
    <scope>NUCLEOTIDE SEQUENCE [LARGE SCALE GENOMIC DNA]</scope>
    <source>
        <strain evidence="7">ID-206-W2</strain>
    </source>
</reference>
<keyword evidence="1 3" id="KW-0853">WD repeat</keyword>
<sequence>MSSFPFLAYISILSISVVQLSPNHSSSKDQNVSDFSSVAEHSVKYPITKILWNPEADQSKISNDLIASTGDFLRIWNFNQTDTFNNDYCKNGSLTPLFSLNTRPGFISPLTSMDWNRVDSRYIVTSSVDTTCTVWDIETQQTKTQLIAHDREVFDVKFVSNSTNMFYSCGADGSIRMFDLRSLEHSTILFEEQPKFTNTIKTSPNNNDYNSELASYIPPLLRISTSHLNPNYLSTISLNSNSISIIDVRFPGVVVAELIGHDSQISACEWSPNNKFQLTTSASDGKVLFWDINTEICQITKPSQTEQSSFPPQPSYQDNQNQQPFSNAPIQPQYHPENKQNNQLAMNYKNNLSNNNQNLNSQVLSNSYSNGPGSFAPDINQNYKPAALASTTLGNTENNRSISTSTTDYAQSNPGSTIFDFSNNIQSYYDEIPLRASPLLNYVAKYPVNLLSWNYAKTDWVAISFGSTVQALRV</sequence>
<feature type="region of interest" description="Disordered" evidence="4">
    <location>
        <begin position="302"/>
        <end position="337"/>
    </location>
</feature>
<keyword evidence="5" id="KW-0732">Signal</keyword>